<evidence type="ECO:0000256" key="6">
    <source>
        <dbReference type="ARBA" id="ARBA00023136"/>
    </source>
</evidence>
<feature type="domain" description="ABC transporter" evidence="8">
    <location>
        <begin position="354"/>
        <end position="587"/>
    </location>
</feature>
<dbReference type="GO" id="GO:0016887">
    <property type="term" value="F:ATP hydrolysis activity"/>
    <property type="evidence" value="ECO:0007669"/>
    <property type="project" value="InterPro"/>
</dbReference>
<dbReference type="SUPFAM" id="SSF90123">
    <property type="entry name" value="ABC transporter transmembrane region"/>
    <property type="match status" value="1"/>
</dbReference>
<name>A0A2H0UGK1_9BACT</name>
<comment type="subcellular location">
    <subcellularLocation>
        <location evidence="1">Cell membrane</location>
        <topology evidence="1">Multi-pass membrane protein</topology>
    </subcellularLocation>
</comment>
<feature type="transmembrane region" description="Helical" evidence="7">
    <location>
        <begin position="257"/>
        <end position="278"/>
    </location>
</feature>
<dbReference type="AlphaFoldDB" id="A0A2H0UGK1"/>
<dbReference type="PANTHER" id="PTHR43394:SF1">
    <property type="entry name" value="ATP-BINDING CASSETTE SUB-FAMILY B MEMBER 10, MITOCHONDRIAL"/>
    <property type="match status" value="1"/>
</dbReference>
<dbReference type="GO" id="GO:0015421">
    <property type="term" value="F:ABC-type oligopeptide transporter activity"/>
    <property type="evidence" value="ECO:0007669"/>
    <property type="project" value="TreeGrafter"/>
</dbReference>
<feature type="transmembrane region" description="Helical" evidence="7">
    <location>
        <begin position="32"/>
        <end position="54"/>
    </location>
</feature>
<evidence type="ECO:0000313" key="10">
    <source>
        <dbReference type="EMBL" id="PIR85511.1"/>
    </source>
</evidence>
<dbReference type="InterPro" id="IPR003593">
    <property type="entry name" value="AAA+_ATPase"/>
</dbReference>
<feature type="transmembrane region" description="Helical" evidence="7">
    <location>
        <begin position="152"/>
        <end position="171"/>
    </location>
</feature>
<dbReference type="Proteomes" id="UP000229315">
    <property type="component" value="Unassembled WGS sequence"/>
</dbReference>
<dbReference type="InterPro" id="IPR003439">
    <property type="entry name" value="ABC_transporter-like_ATP-bd"/>
</dbReference>
<dbReference type="InterPro" id="IPR011527">
    <property type="entry name" value="ABC1_TM_dom"/>
</dbReference>
<dbReference type="EMBL" id="PFBH01000001">
    <property type="protein sequence ID" value="PIR85511.1"/>
    <property type="molecule type" value="Genomic_DNA"/>
</dbReference>
<dbReference type="PANTHER" id="PTHR43394">
    <property type="entry name" value="ATP-DEPENDENT PERMEASE MDL1, MITOCHONDRIAL"/>
    <property type="match status" value="1"/>
</dbReference>
<dbReference type="FunFam" id="3.40.50.300:FF:000218">
    <property type="entry name" value="Multidrug ABC transporter ATP-binding protein"/>
    <property type="match status" value="1"/>
</dbReference>
<dbReference type="InterPro" id="IPR039421">
    <property type="entry name" value="Type_1_exporter"/>
</dbReference>
<keyword evidence="2 7" id="KW-0812">Transmembrane</keyword>
<dbReference type="GO" id="GO:0005524">
    <property type="term" value="F:ATP binding"/>
    <property type="evidence" value="ECO:0007669"/>
    <property type="project" value="UniProtKB-KW"/>
</dbReference>
<organism evidence="10 11">
    <name type="scientific">Candidatus Kaiserbacteria bacterium CG10_big_fil_rev_8_21_14_0_10_45_20</name>
    <dbReference type="NCBI Taxonomy" id="1974607"/>
    <lineage>
        <taxon>Bacteria</taxon>
        <taxon>Candidatus Kaiseribacteriota</taxon>
    </lineage>
</organism>
<dbReference type="PROSITE" id="PS50929">
    <property type="entry name" value="ABC_TM1F"/>
    <property type="match status" value="1"/>
</dbReference>
<evidence type="ECO:0000259" key="9">
    <source>
        <dbReference type="PROSITE" id="PS50929"/>
    </source>
</evidence>
<sequence length="597" mass="66133">MKSFEFLWRKEQLPQNSNPLAFLWFVSKPHQIAMVIAFLAVILGATLGSVVPYVFKLIVDNATQIQTGGSYQGLFVAIGLYVGVAIVQTTLWRTSGFAVMYWTTGARATARDALNAYVTKHSHDYFSKRFAGSIANKIAKASNAIGGLTRTIVWGLLNFVVTIISALIVAFIANPAFAILIFFWILFTLVLNLHLAKKRIPLSMHAEETETRLAGRSVDLLTNITAMHEYARRTFELKQLRTYINDRRLAGRKNWMFAEMAITFNGLLEIIFVGGMLFTAGFLSLQGIITPGDIVLLISLVFLIQGRLDFINHDIVNLGEIWGQIKEGLEDILQDHDVAEEEGANKLSISLGAIEFKNISFQYGNVSVFENFSLSIPAGQKVGLVGKSGAGKTTLTKLLLRHFDLQGGSIEIDGENVSKITKESLRKNIAIVPQEPLLFHRSISENIAYGKERATKKDILHAAKLAETHEFITQLPEGYDSKVGERGVKLSGGQRQRIAIARAILKDAPILLLDEATSALDSESETAVQKALLNLMEGRTVIAIAHRLSTLRAMDRLLILEDGKIVEEGSHEELLKKDGVYARLWNHQAGGFLQEEE</sequence>
<dbReference type="PROSITE" id="PS50893">
    <property type="entry name" value="ABC_TRANSPORTER_2"/>
    <property type="match status" value="1"/>
</dbReference>
<dbReference type="GO" id="GO:0005886">
    <property type="term" value="C:plasma membrane"/>
    <property type="evidence" value="ECO:0007669"/>
    <property type="project" value="UniProtKB-SubCell"/>
</dbReference>
<comment type="caution">
    <text evidence="10">The sequence shown here is derived from an EMBL/GenBank/DDBJ whole genome shotgun (WGS) entry which is preliminary data.</text>
</comment>
<dbReference type="Gene3D" id="1.20.1560.10">
    <property type="entry name" value="ABC transporter type 1, transmembrane domain"/>
    <property type="match status" value="1"/>
</dbReference>
<evidence type="ECO:0000256" key="1">
    <source>
        <dbReference type="ARBA" id="ARBA00004651"/>
    </source>
</evidence>
<dbReference type="InterPro" id="IPR036640">
    <property type="entry name" value="ABC1_TM_sf"/>
</dbReference>
<accession>A0A2H0UGK1</accession>
<feature type="transmembrane region" description="Helical" evidence="7">
    <location>
        <begin position="177"/>
        <end position="195"/>
    </location>
</feature>
<feature type="domain" description="ABC transmembrane type-1" evidence="9">
    <location>
        <begin position="35"/>
        <end position="320"/>
    </location>
</feature>
<keyword evidence="6 7" id="KW-0472">Membrane</keyword>
<dbReference type="Pfam" id="PF00664">
    <property type="entry name" value="ABC_membrane"/>
    <property type="match status" value="1"/>
</dbReference>
<dbReference type="PROSITE" id="PS00211">
    <property type="entry name" value="ABC_TRANSPORTER_1"/>
    <property type="match status" value="1"/>
</dbReference>
<evidence type="ECO:0000256" key="7">
    <source>
        <dbReference type="SAM" id="Phobius"/>
    </source>
</evidence>
<evidence type="ECO:0000256" key="4">
    <source>
        <dbReference type="ARBA" id="ARBA00022840"/>
    </source>
</evidence>
<keyword evidence="3" id="KW-0547">Nucleotide-binding</keyword>
<keyword evidence="4" id="KW-0067">ATP-binding</keyword>
<feature type="transmembrane region" description="Helical" evidence="7">
    <location>
        <begin position="284"/>
        <end position="304"/>
    </location>
</feature>
<dbReference type="Pfam" id="PF00005">
    <property type="entry name" value="ABC_tran"/>
    <property type="match status" value="1"/>
</dbReference>
<evidence type="ECO:0000313" key="11">
    <source>
        <dbReference type="Proteomes" id="UP000229315"/>
    </source>
</evidence>
<dbReference type="SMART" id="SM00382">
    <property type="entry name" value="AAA"/>
    <property type="match status" value="1"/>
</dbReference>
<dbReference type="CDD" id="cd07346">
    <property type="entry name" value="ABC_6TM_exporters"/>
    <property type="match status" value="1"/>
</dbReference>
<dbReference type="InterPro" id="IPR027417">
    <property type="entry name" value="P-loop_NTPase"/>
</dbReference>
<gene>
    <name evidence="10" type="ORF">COU15_00240</name>
</gene>
<evidence type="ECO:0000256" key="2">
    <source>
        <dbReference type="ARBA" id="ARBA00022692"/>
    </source>
</evidence>
<keyword evidence="5 7" id="KW-1133">Transmembrane helix</keyword>
<dbReference type="InterPro" id="IPR017871">
    <property type="entry name" value="ABC_transporter-like_CS"/>
</dbReference>
<proteinExistence type="predicted"/>
<dbReference type="SUPFAM" id="SSF52540">
    <property type="entry name" value="P-loop containing nucleoside triphosphate hydrolases"/>
    <property type="match status" value="1"/>
</dbReference>
<evidence type="ECO:0000256" key="5">
    <source>
        <dbReference type="ARBA" id="ARBA00022989"/>
    </source>
</evidence>
<reference evidence="11" key="1">
    <citation type="submission" date="2017-09" db="EMBL/GenBank/DDBJ databases">
        <title>Depth-based differentiation of microbial function through sediment-hosted aquifers and enrichment of novel symbionts in the deep terrestrial subsurface.</title>
        <authorList>
            <person name="Probst A.J."/>
            <person name="Ladd B."/>
            <person name="Jarett J.K."/>
            <person name="Geller-Mcgrath D.E."/>
            <person name="Sieber C.M.K."/>
            <person name="Emerson J.B."/>
            <person name="Anantharaman K."/>
            <person name="Thomas B.C."/>
            <person name="Malmstrom R."/>
            <person name="Stieglmeier M."/>
            <person name="Klingl A."/>
            <person name="Woyke T."/>
            <person name="Ryan C.M."/>
            <person name="Banfield J.F."/>
        </authorList>
    </citation>
    <scope>NUCLEOTIDE SEQUENCE [LARGE SCALE GENOMIC DNA]</scope>
</reference>
<evidence type="ECO:0000256" key="3">
    <source>
        <dbReference type="ARBA" id="ARBA00022741"/>
    </source>
</evidence>
<dbReference type="Gene3D" id="3.40.50.300">
    <property type="entry name" value="P-loop containing nucleotide triphosphate hydrolases"/>
    <property type="match status" value="1"/>
</dbReference>
<protein>
    <submittedName>
        <fullName evidence="10">ABC transporter permease</fullName>
    </submittedName>
</protein>
<feature type="transmembrane region" description="Helical" evidence="7">
    <location>
        <begin position="74"/>
        <end position="92"/>
    </location>
</feature>
<evidence type="ECO:0000259" key="8">
    <source>
        <dbReference type="PROSITE" id="PS50893"/>
    </source>
</evidence>